<organism evidence="1 2">
    <name type="scientific">Polluticaenibacter yanchengensis</name>
    <dbReference type="NCBI Taxonomy" id="3014562"/>
    <lineage>
        <taxon>Bacteria</taxon>
        <taxon>Pseudomonadati</taxon>
        <taxon>Bacteroidota</taxon>
        <taxon>Chitinophagia</taxon>
        <taxon>Chitinophagales</taxon>
        <taxon>Chitinophagaceae</taxon>
        <taxon>Polluticaenibacter</taxon>
    </lineage>
</organism>
<gene>
    <name evidence="1" type="ORF">O3P16_07185</name>
</gene>
<keyword evidence="2" id="KW-1185">Reference proteome</keyword>
<sequence length="126" mass="14328">MKNIHLIAALLFVSLYACNIIELEPKEDKVGKLLAQKSWVVVRSEDSINYPEIGSVYQFSEHIQTIRKKNNPPLQKDSISVSPSEIRILTPPRSMSSVSIYHFDEDTLVITRGKNDDKSVYLLPIN</sequence>
<reference evidence="1 2" key="1">
    <citation type="submission" date="2022-12" db="EMBL/GenBank/DDBJ databases">
        <title>Chitinophagaceae gen. sp. nov., a new member of the family Chitinophagaceae, isolated from soil in a chemical factory.</title>
        <authorList>
            <person name="Ke Z."/>
        </authorList>
    </citation>
    <scope>NUCLEOTIDE SEQUENCE [LARGE SCALE GENOMIC DNA]</scope>
    <source>
        <strain evidence="1 2">LY-5</strain>
    </source>
</reference>
<evidence type="ECO:0000313" key="2">
    <source>
        <dbReference type="Proteomes" id="UP001210231"/>
    </source>
</evidence>
<dbReference type="PROSITE" id="PS51257">
    <property type="entry name" value="PROKAR_LIPOPROTEIN"/>
    <property type="match status" value="1"/>
</dbReference>
<dbReference type="RefSeq" id="WP_407030911.1">
    <property type="nucleotide sequence ID" value="NZ_JAQGEF010000006.1"/>
</dbReference>
<dbReference type="Proteomes" id="UP001210231">
    <property type="component" value="Unassembled WGS sequence"/>
</dbReference>
<name>A0ABT4UIC1_9BACT</name>
<accession>A0ABT4UIC1</accession>
<evidence type="ECO:0008006" key="3">
    <source>
        <dbReference type="Google" id="ProtNLM"/>
    </source>
</evidence>
<dbReference type="EMBL" id="JAQGEF010000006">
    <property type="protein sequence ID" value="MDA3614586.1"/>
    <property type="molecule type" value="Genomic_DNA"/>
</dbReference>
<evidence type="ECO:0000313" key="1">
    <source>
        <dbReference type="EMBL" id="MDA3614586.1"/>
    </source>
</evidence>
<proteinExistence type="predicted"/>
<protein>
    <recommendedName>
        <fullName evidence="3">Lipoprotein</fullName>
    </recommendedName>
</protein>
<comment type="caution">
    <text evidence="1">The sequence shown here is derived from an EMBL/GenBank/DDBJ whole genome shotgun (WGS) entry which is preliminary data.</text>
</comment>